<name>A0ACC6QKR8_9ACTN</name>
<evidence type="ECO:0000313" key="2">
    <source>
        <dbReference type="Proteomes" id="UP001375539"/>
    </source>
</evidence>
<comment type="caution">
    <text evidence="1">The sequence shown here is derived from an EMBL/GenBank/DDBJ whole genome shotgun (WGS) entry which is preliminary data.</text>
</comment>
<evidence type="ECO:0000313" key="1">
    <source>
        <dbReference type="EMBL" id="MEJ8659128.1"/>
    </source>
</evidence>
<dbReference type="Proteomes" id="UP001375539">
    <property type="component" value="Unassembled WGS sequence"/>
</dbReference>
<protein>
    <submittedName>
        <fullName evidence="1">Uncharacterized protein</fullName>
    </submittedName>
</protein>
<sequence>MGMSAWKRAGVSLTAVAVVAGVAGCQDGDESGSGKKKAAEAPKSQVQTQGEITEVIQAAYRKTSEAKSAKVRMTMSMPVGAGGGGEGTVELTGVQGWDPAVMDVTMKGSALSAGDPDAPSQVRMVLVDNAMYMDMGAKQAAEMDGKRWMKLDFKAAAEIAGSEAMKKQMTGSLENMNQDPAQQLALLLDSPNLKHIGPEKVDGAPAQHYKGTLTFEEMADANKSLEVLSEKERKELVANVKKAGVKGYDTELWVNEDNFPVKMVIGIKTPQGTVDMTAHYSDYGAKATVQAPPAKDTFDLFTMLKELESAGADGGTGPGSGS</sequence>
<organism evidence="1 2">
    <name type="scientific">Streptomyces pratisoli</name>
    <dbReference type="NCBI Taxonomy" id="3139917"/>
    <lineage>
        <taxon>Bacteria</taxon>
        <taxon>Bacillati</taxon>
        <taxon>Actinomycetota</taxon>
        <taxon>Actinomycetes</taxon>
        <taxon>Kitasatosporales</taxon>
        <taxon>Streptomycetaceae</taxon>
        <taxon>Streptomyces</taxon>
    </lineage>
</organism>
<dbReference type="EMBL" id="JBBKAI010000002">
    <property type="protein sequence ID" value="MEJ8659128.1"/>
    <property type="molecule type" value="Genomic_DNA"/>
</dbReference>
<reference evidence="1" key="1">
    <citation type="submission" date="2024-03" db="EMBL/GenBank/DDBJ databases">
        <title>Novel Streptomyces species of biotechnological and ecological value are a feature of Machair soil.</title>
        <authorList>
            <person name="Prole J.R."/>
            <person name="Goodfellow M."/>
            <person name="Allenby N."/>
            <person name="Ward A.C."/>
        </authorList>
    </citation>
    <scope>NUCLEOTIDE SEQUENCE</scope>
    <source>
        <strain evidence="1">MS1.AVA.4</strain>
    </source>
</reference>
<proteinExistence type="predicted"/>
<gene>
    <name evidence="1" type="ORF">WKI58_21875</name>
</gene>
<keyword evidence="2" id="KW-1185">Reference proteome</keyword>
<accession>A0ACC6QKR8</accession>